<dbReference type="Proteomes" id="UP000294980">
    <property type="component" value="Unassembled WGS sequence"/>
</dbReference>
<reference evidence="3 4" key="1">
    <citation type="submission" date="2019-03" db="EMBL/GenBank/DDBJ databases">
        <title>Genomic Encyclopedia of Type Strains, Phase IV (KMG-IV): sequencing the most valuable type-strain genomes for metagenomic binning, comparative biology and taxonomic classification.</title>
        <authorList>
            <person name="Goeker M."/>
        </authorList>
    </citation>
    <scope>NUCLEOTIDE SEQUENCE [LARGE SCALE GENOMIC DNA]</scope>
    <source>
        <strain evidence="3 4">DSM 23344</strain>
    </source>
</reference>
<dbReference type="OrthoDB" id="9765815at2"/>
<evidence type="ECO:0000259" key="2">
    <source>
        <dbReference type="Pfam" id="PF00557"/>
    </source>
</evidence>
<sequence length="463" mass="51535">MTARLRHVLSPVALAVAMTTSSLASAEVHELVDPRVPHILPVKERAAIVDQWLKERLDTLVAPLMREVGVDMWILVAGEYDEDPVVKTMLPATWLAARRTTILIFHDRGEEQGVERMAVARYPVADLFPAAWDPEAQPDQWQRVAEIVRERNPEAVAVNTSPDFPLADGLSVGMSRKLRDALGDDAGRLVENHDLAIGWLETRTESEMMAYPHIVRIAHAIIAETFSEASITPGVTTTNDLRWSLRQRVVDLGLDTWFHPSVHVQRADQGAFSIANMSLDEGDVIRPGDFLHVDFGITYLRLNTDTQHHAYVLRPGETEAPLGLRDGLAAANRVQDALLDAFETGRSGNDIFMAARSTIERENIDGTIYSHPIGFHGHGAGAWLGSWDSQKPIAGGRGDYKLRDNTGWSIELNAQKAVPEWGGQVVRFMTEEDAYWDGETVRYLDGRQKEITLVPRQQATLPQ</sequence>
<keyword evidence="3" id="KW-0378">Hydrolase</keyword>
<keyword evidence="4" id="KW-1185">Reference proteome</keyword>
<evidence type="ECO:0000313" key="3">
    <source>
        <dbReference type="EMBL" id="TCO77032.1"/>
    </source>
</evidence>
<dbReference type="InterPro" id="IPR036005">
    <property type="entry name" value="Creatinase/aminopeptidase-like"/>
</dbReference>
<protein>
    <submittedName>
        <fullName evidence="3">Xaa-Pro aminopeptidase</fullName>
    </submittedName>
</protein>
<dbReference type="InterPro" id="IPR000994">
    <property type="entry name" value="Pept_M24"/>
</dbReference>
<keyword evidence="3" id="KW-0031">Aminopeptidase</keyword>
<evidence type="ECO:0000256" key="1">
    <source>
        <dbReference type="SAM" id="SignalP"/>
    </source>
</evidence>
<dbReference type="Gene3D" id="3.90.230.10">
    <property type="entry name" value="Creatinase/methionine aminopeptidase superfamily"/>
    <property type="match status" value="1"/>
</dbReference>
<organism evidence="3 4">
    <name type="scientific">Chromatocurvus halotolerans</name>
    <dbReference type="NCBI Taxonomy" id="1132028"/>
    <lineage>
        <taxon>Bacteria</taxon>
        <taxon>Pseudomonadati</taxon>
        <taxon>Pseudomonadota</taxon>
        <taxon>Gammaproteobacteria</taxon>
        <taxon>Cellvibrionales</taxon>
        <taxon>Halieaceae</taxon>
        <taxon>Chromatocurvus</taxon>
    </lineage>
</organism>
<dbReference type="Pfam" id="PF00557">
    <property type="entry name" value="Peptidase_M24"/>
    <property type="match status" value="1"/>
</dbReference>
<dbReference type="SUPFAM" id="SSF55920">
    <property type="entry name" value="Creatinase/aminopeptidase"/>
    <property type="match status" value="1"/>
</dbReference>
<dbReference type="AlphaFoldDB" id="A0A4R2KVQ2"/>
<accession>A0A4R2KVQ2</accession>
<evidence type="ECO:0000313" key="4">
    <source>
        <dbReference type="Proteomes" id="UP000294980"/>
    </source>
</evidence>
<feature type="chain" id="PRO_5020764426" evidence="1">
    <location>
        <begin position="27"/>
        <end position="463"/>
    </location>
</feature>
<keyword evidence="1" id="KW-0732">Signal</keyword>
<dbReference type="GO" id="GO:0004177">
    <property type="term" value="F:aminopeptidase activity"/>
    <property type="evidence" value="ECO:0007669"/>
    <property type="project" value="UniProtKB-KW"/>
</dbReference>
<keyword evidence="3" id="KW-0645">Protease</keyword>
<proteinExistence type="predicted"/>
<comment type="caution">
    <text evidence="3">The sequence shown here is derived from an EMBL/GenBank/DDBJ whole genome shotgun (WGS) entry which is preliminary data.</text>
</comment>
<dbReference type="EMBL" id="SLWX01000003">
    <property type="protein sequence ID" value="TCO77032.1"/>
    <property type="molecule type" value="Genomic_DNA"/>
</dbReference>
<dbReference type="RefSeq" id="WP_117317437.1">
    <property type="nucleotide sequence ID" value="NZ_QQSW01000008.1"/>
</dbReference>
<name>A0A4R2KVQ2_9GAMM</name>
<gene>
    <name evidence="3" type="ORF">EV688_10345</name>
</gene>
<feature type="domain" description="Peptidase M24" evidence="2">
    <location>
        <begin position="215"/>
        <end position="423"/>
    </location>
</feature>
<feature type="signal peptide" evidence="1">
    <location>
        <begin position="1"/>
        <end position="26"/>
    </location>
</feature>